<evidence type="ECO:0000256" key="5">
    <source>
        <dbReference type="ARBA" id="ARBA00023136"/>
    </source>
</evidence>
<comment type="subcellular location">
    <subcellularLocation>
        <location evidence="1">Cell membrane</location>
        <topology evidence="1">Multi-pass membrane protein</topology>
    </subcellularLocation>
</comment>
<dbReference type="AlphaFoldDB" id="A0A1I4M9N0"/>
<accession>A0A1I4M9N0</accession>
<dbReference type="InterPro" id="IPR033480">
    <property type="entry name" value="sCache_2"/>
</dbReference>
<feature type="signal peptide" evidence="6">
    <location>
        <begin position="1"/>
        <end position="23"/>
    </location>
</feature>
<sequence length="163" mass="17917">MRLYFTAGLIVFAALLAAGPARAVERSTADEAIALIDKALDYMKKNGKEKSIVEFNNLSSPFNVTSEINKKGDLYLFMFDASKPGTGQVVHGKNPKIVGKDVSDMRDADGVYLIREIIKACNSPAGKGWVSYKWPNPVTKAVESKQSYVVRIDEYCLGTGIYK</sequence>
<proteinExistence type="predicted"/>
<evidence type="ECO:0000256" key="6">
    <source>
        <dbReference type="SAM" id="SignalP"/>
    </source>
</evidence>
<protein>
    <submittedName>
        <fullName evidence="8">Cache domain-containing protein</fullName>
    </submittedName>
</protein>
<feature type="domain" description="Single Cache" evidence="7">
    <location>
        <begin position="6"/>
        <end position="115"/>
    </location>
</feature>
<evidence type="ECO:0000256" key="3">
    <source>
        <dbReference type="ARBA" id="ARBA00022692"/>
    </source>
</evidence>
<dbReference type="SMART" id="SM01049">
    <property type="entry name" value="Cache_2"/>
    <property type="match status" value="1"/>
</dbReference>
<gene>
    <name evidence="8" type="ORF">SAMN02982985_02340</name>
</gene>
<keyword evidence="4" id="KW-1133">Transmembrane helix</keyword>
<keyword evidence="3" id="KW-0812">Transmembrane</keyword>
<evidence type="ECO:0000313" key="8">
    <source>
        <dbReference type="EMBL" id="SFL99850.1"/>
    </source>
</evidence>
<dbReference type="STRING" id="758825.SAMN02982985_02340"/>
<keyword evidence="2" id="KW-1003">Cell membrane</keyword>
<reference evidence="8 9" key="1">
    <citation type="submission" date="2016-10" db="EMBL/GenBank/DDBJ databases">
        <authorList>
            <person name="de Groot N.N."/>
        </authorList>
    </citation>
    <scope>NUCLEOTIDE SEQUENCE [LARGE SCALE GENOMIC DNA]</scope>
    <source>
        <strain evidence="8 9">ATCC 43154</strain>
    </source>
</reference>
<evidence type="ECO:0000259" key="7">
    <source>
        <dbReference type="SMART" id="SM01049"/>
    </source>
</evidence>
<dbReference type="RefSeq" id="WP_093387666.1">
    <property type="nucleotide sequence ID" value="NZ_FOTW01000010.1"/>
</dbReference>
<dbReference type="EMBL" id="FOTW01000010">
    <property type="protein sequence ID" value="SFL99850.1"/>
    <property type="molecule type" value="Genomic_DNA"/>
</dbReference>
<dbReference type="Proteomes" id="UP000199470">
    <property type="component" value="Unassembled WGS sequence"/>
</dbReference>
<evidence type="ECO:0000256" key="2">
    <source>
        <dbReference type="ARBA" id="ARBA00022475"/>
    </source>
</evidence>
<evidence type="ECO:0000256" key="1">
    <source>
        <dbReference type="ARBA" id="ARBA00004651"/>
    </source>
</evidence>
<keyword evidence="5" id="KW-0472">Membrane</keyword>
<dbReference type="OrthoDB" id="8778240at2"/>
<dbReference type="Gene3D" id="3.30.450.20">
    <property type="entry name" value="PAS domain"/>
    <property type="match status" value="1"/>
</dbReference>
<evidence type="ECO:0000256" key="4">
    <source>
        <dbReference type="ARBA" id="ARBA00022989"/>
    </source>
</evidence>
<organism evidence="8 9">
    <name type="scientific">Rugamonas rubra</name>
    <dbReference type="NCBI Taxonomy" id="758825"/>
    <lineage>
        <taxon>Bacteria</taxon>
        <taxon>Pseudomonadati</taxon>
        <taxon>Pseudomonadota</taxon>
        <taxon>Betaproteobacteria</taxon>
        <taxon>Burkholderiales</taxon>
        <taxon>Oxalobacteraceae</taxon>
        <taxon>Telluria group</taxon>
        <taxon>Rugamonas</taxon>
    </lineage>
</organism>
<dbReference type="GO" id="GO:0005886">
    <property type="term" value="C:plasma membrane"/>
    <property type="evidence" value="ECO:0007669"/>
    <property type="project" value="UniProtKB-SubCell"/>
</dbReference>
<keyword evidence="6" id="KW-0732">Signal</keyword>
<name>A0A1I4M9N0_9BURK</name>
<keyword evidence="9" id="KW-1185">Reference proteome</keyword>
<evidence type="ECO:0000313" key="9">
    <source>
        <dbReference type="Proteomes" id="UP000199470"/>
    </source>
</evidence>
<dbReference type="InterPro" id="IPR004010">
    <property type="entry name" value="Double_Cache_2"/>
</dbReference>
<feature type="chain" id="PRO_5011561267" evidence="6">
    <location>
        <begin position="24"/>
        <end position="163"/>
    </location>
</feature>
<dbReference type="Pfam" id="PF08269">
    <property type="entry name" value="dCache_2"/>
    <property type="match status" value="1"/>
</dbReference>